<comment type="caution">
    <text evidence="8">The sequence shown here is derived from an EMBL/GenBank/DDBJ whole genome shotgun (WGS) entry which is preliminary data.</text>
</comment>
<gene>
    <name evidence="8" type="primary">azoR2</name>
    <name evidence="8" type="ORF">SNEC2469_LOCUS1550</name>
</gene>
<accession>A0A812J8U2</accession>
<evidence type="ECO:0000256" key="5">
    <source>
        <dbReference type="ARBA" id="ARBA00024061"/>
    </source>
</evidence>
<keyword evidence="1" id="KW-0285">Flavoprotein</keyword>
<comment type="catalytic activity">
    <reaction evidence="6">
        <text>N,N-dimethyl-1,4-phenylenediamine + anthranilate + 2 NAD(+) = 2-(4-dimethylaminophenyl)diazenylbenzoate + 2 NADH + 2 H(+)</text>
        <dbReference type="Rhea" id="RHEA:55872"/>
        <dbReference type="ChEBI" id="CHEBI:15378"/>
        <dbReference type="ChEBI" id="CHEBI:15783"/>
        <dbReference type="ChEBI" id="CHEBI:16567"/>
        <dbReference type="ChEBI" id="CHEBI:57540"/>
        <dbReference type="ChEBI" id="CHEBI:57945"/>
        <dbReference type="ChEBI" id="CHEBI:71579"/>
        <dbReference type="EC" id="1.7.1.17"/>
    </reaction>
    <physiologicalReaction direction="right-to-left" evidence="6">
        <dbReference type="Rhea" id="RHEA:55874"/>
    </physiologicalReaction>
</comment>
<dbReference type="EC" id="1.7.1.17" evidence="5"/>
<dbReference type="Pfam" id="PF02525">
    <property type="entry name" value="Flavodoxin_2"/>
    <property type="match status" value="1"/>
</dbReference>
<dbReference type="HAMAP" id="MF_01216">
    <property type="entry name" value="Azoreductase_type1"/>
    <property type="match status" value="1"/>
</dbReference>
<keyword evidence="4" id="KW-0520">NAD</keyword>
<evidence type="ECO:0000256" key="6">
    <source>
        <dbReference type="ARBA" id="ARBA00048542"/>
    </source>
</evidence>
<sequence length="224" mass="24979">MATILRLDTSARAARSITRHLADAFIDAWIAELPESRVTRRDLGRTPPPHVSEEWIAAAFTPQNERTSTMRDALAESDRMIDELAAADLVLVAAPLYNYGLPATLKAWVDQVVRVDRTFTFDLERGDFPIEPVLSGKAMVLLSSRGEFGFGPGGPREGWNHLNPHMRTIATRLLGVADSDFHEVASEFQEFRDERHAHSFKEAERQTRDLATSLAKRLGTAVVT</sequence>
<dbReference type="InterPro" id="IPR003680">
    <property type="entry name" value="Flavodoxin_fold"/>
</dbReference>
<dbReference type="InterPro" id="IPR050104">
    <property type="entry name" value="FMN-dep_NADH:Q_OxRdtase_AzoR1"/>
</dbReference>
<dbReference type="Gene3D" id="3.40.50.360">
    <property type="match status" value="1"/>
</dbReference>
<keyword evidence="2" id="KW-0288">FMN</keyword>
<evidence type="ECO:0000259" key="7">
    <source>
        <dbReference type="Pfam" id="PF02525"/>
    </source>
</evidence>
<dbReference type="EMBL" id="CAJNJA010005887">
    <property type="protein sequence ID" value="CAE7200845.1"/>
    <property type="molecule type" value="Genomic_DNA"/>
</dbReference>
<organism evidence="8 9">
    <name type="scientific">Symbiodinium necroappetens</name>
    <dbReference type="NCBI Taxonomy" id="1628268"/>
    <lineage>
        <taxon>Eukaryota</taxon>
        <taxon>Sar</taxon>
        <taxon>Alveolata</taxon>
        <taxon>Dinophyceae</taxon>
        <taxon>Suessiales</taxon>
        <taxon>Symbiodiniaceae</taxon>
        <taxon>Symbiodinium</taxon>
    </lineage>
</organism>
<dbReference type="GO" id="GO:0010181">
    <property type="term" value="F:FMN binding"/>
    <property type="evidence" value="ECO:0007669"/>
    <property type="project" value="InterPro"/>
</dbReference>
<evidence type="ECO:0000256" key="1">
    <source>
        <dbReference type="ARBA" id="ARBA00022630"/>
    </source>
</evidence>
<dbReference type="InterPro" id="IPR029039">
    <property type="entry name" value="Flavoprotein-like_sf"/>
</dbReference>
<feature type="domain" description="Flavodoxin-like fold" evidence="7">
    <location>
        <begin position="3"/>
        <end position="197"/>
    </location>
</feature>
<dbReference type="GO" id="GO:0016655">
    <property type="term" value="F:oxidoreductase activity, acting on NAD(P)H, quinone or similar compound as acceptor"/>
    <property type="evidence" value="ECO:0007669"/>
    <property type="project" value="InterPro"/>
</dbReference>
<evidence type="ECO:0000313" key="9">
    <source>
        <dbReference type="Proteomes" id="UP000601435"/>
    </source>
</evidence>
<keyword evidence="9" id="KW-1185">Reference proteome</keyword>
<evidence type="ECO:0000256" key="4">
    <source>
        <dbReference type="ARBA" id="ARBA00023027"/>
    </source>
</evidence>
<dbReference type="PANTHER" id="PTHR43741:SF2">
    <property type="entry name" value="FMN-DEPENDENT NADH:QUINONE OXIDOREDUCTASE"/>
    <property type="match status" value="1"/>
</dbReference>
<keyword evidence="3" id="KW-0560">Oxidoreductase</keyword>
<dbReference type="PANTHER" id="PTHR43741">
    <property type="entry name" value="FMN-DEPENDENT NADH-AZOREDUCTASE 1"/>
    <property type="match status" value="1"/>
</dbReference>
<dbReference type="Proteomes" id="UP000601435">
    <property type="component" value="Unassembled WGS sequence"/>
</dbReference>
<dbReference type="SUPFAM" id="SSF52218">
    <property type="entry name" value="Flavoproteins"/>
    <property type="match status" value="1"/>
</dbReference>
<evidence type="ECO:0000256" key="3">
    <source>
        <dbReference type="ARBA" id="ARBA00023002"/>
    </source>
</evidence>
<protein>
    <recommendedName>
        <fullName evidence="5">FMN-dependent NADH-azoreductase</fullName>
        <ecNumber evidence="5">1.7.1.17</ecNumber>
    </recommendedName>
</protein>
<dbReference type="OrthoDB" id="5430225at2759"/>
<dbReference type="InterPro" id="IPR023048">
    <property type="entry name" value="NADH:quinone_OxRdtase_FMN_depd"/>
</dbReference>
<evidence type="ECO:0000313" key="8">
    <source>
        <dbReference type="EMBL" id="CAE7200845.1"/>
    </source>
</evidence>
<proteinExistence type="inferred from homology"/>
<name>A0A812J8U2_9DINO</name>
<dbReference type="AlphaFoldDB" id="A0A812J8U2"/>
<reference evidence="8" key="1">
    <citation type="submission" date="2021-02" db="EMBL/GenBank/DDBJ databases">
        <authorList>
            <person name="Dougan E. K."/>
            <person name="Rhodes N."/>
            <person name="Thang M."/>
            <person name="Chan C."/>
        </authorList>
    </citation>
    <scope>NUCLEOTIDE SEQUENCE</scope>
</reference>
<evidence type="ECO:0000256" key="2">
    <source>
        <dbReference type="ARBA" id="ARBA00022643"/>
    </source>
</evidence>